<feature type="transmembrane region" description="Helical" evidence="5">
    <location>
        <begin position="108"/>
        <end position="131"/>
    </location>
</feature>
<name>A0A7S3ZX85_9STRA</name>
<feature type="transmembrane region" description="Helical" evidence="5">
    <location>
        <begin position="143"/>
        <end position="161"/>
    </location>
</feature>
<reference evidence="6" key="1">
    <citation type="submission" date="2021-01" db="EMBL/GenBank/DDBJ databases">
        <authorList>
            <person name="Corre E."/>
            <person name="Pelletier E."/>
            <person name="Niang G."/>
            <person name="Scheremetjew M."/>
            <person name="Finn R."/>
            <person name="Kale V."/>
            <person name="Holt S."/>
            <person name="Cochrane G."/>
            <person name="Meng A."/>
            <person name="Brown T."/>
            <person name="Cohen L."/>
        </authorList>
    </citation>
    <scope>NUCLEOTIDE SEQUENCE</scope>
    <source>
        <strain evidence="6">CCMP1756</strain>
    </source>
</reference>
<evidence type="ECO:0000313" key="6">
    <source>
        <dbReference type="EMBL" id="CAE0696724.1"/>
    </source>
</evidence>
<feature type="transmembrane region" description="Helical" evidence="5">
    <location>
        <begin position="267"/>
        <end position="288"/>
    </location>
</feature>
<dbReference type="InterPro" id="IPR037185">
    <property type="entry name" value="EmrE-like"/>
</dbReference>
<feature type="transmembrane region" description="Helical" evidence="5">
    <location>
        <begin position="331"/>
        <end position="349"/>
    </location>
</feature>
<dbReference type="AlphaFoldDB" id="A0A7S3ZX85"/>
<protein>
    <recommendedName>
        <fullName evidence="9">Sugar phosphate transporter domain-containing protein</fullName>
    </recommendedName>
</protein>
<evidence type="ECO:0000256" key="3">
    <source>
        <dbReference type="ARBA" id="ARBA00022989"/>
    </source>
</evidence>
<dbReference type="PANTHER" id="PTHR11132">
    <property type="entry name" value="SOLUTE CARRIER FAMILY 35"/>
    <property type="match status" value="1"/>
</dbReference>
<evidence type="ECO:0000313" key="7">
    <source>
        <dbReference type="EMBL" id="CAH0371301.1"/>
    </source>
</evidence>
<dbReference type="EMBL" id="CAKKNE010000003">
    <property type="protein sequence ID" value="CAH0371301.1"/>
    <property type="molecule type" value="Genomic_DNA"/>
</dbReference>
<keyword evidence="3 5" id="KW-1133">Transmembrane helix</keyword>
<dbReference type="GO" id="GO:0016020">
    <property type="term" value="C:membrane"/>
    <property type="evidence" value="ECO:0007669"/>
    <property type="project" value="UniProtKB-SubCell"/>
</dbReference>
<dbReference type="EMBL" id="HBIW01014149">
    <property type="protein sequence ID" value="CAE0696724.1"/>
    <property type="molecule type" value="Transcribed_RNA"/>
</dbReference>
<dbReference type="OrthoDB" id="204425at2759"/>
<gene>
    <name evidence="6" type="ORF">PCAL00307_LOCUS12160</name>
    <name evidence="7" type="ORF">PECAL_3P12340</name>
</gene>
<proteinExistence type="predicted"/>
<dbReference type="SUPFAM" id="SSF103481">
    <property type="entry name" value="Multidrug resistance efflux transporter EmrE"/>
    <property type="match status" value="1"/>
</dbReference>
<dbReference type="Proteomes" id="UP000789595">
    <property type="component" value="Unassembled WGS sequence"/>
</dbReference>
<feature type="transmembrane region" description="Helical" evidence="5">
    <location>
        <begin position="80"/>
        <end position="102"/>
    </location>
</feature>
<evidence type="ECO:0008006" key="9">
    <source>
        <dbReference type="Google" id="ProtNLM"/>
    </source>
</evidence>
<accession>A0A7S3ZX85</accession>
<feature type="transmembrane region" description="Helical" evidence="5">
    <location>
        <begin position="300"/>
        <end position="319"/>
    </location>
</feature>
<reference evidence="7" key="2">
    <citation type="submission" date="2021-11" db="EMBL/GenBank/DDBJ databases">
        <authorList>
            <consortium name="Genoscope - CEA"/>
            <person name="William W."/>
        </authorList>
    </citation>
    <scope>NUCLEOTIDE SEQUENCE</scope>
</reference>
<evidence type="ECO:0000256" key="2">
    <source>
        <dbReference type="ARBA" id="ARBA00022692"/>
    </source>
</evidence>
<keyword evidence="2 5" id="KW-0812">Transmembrane</keyword>
<sequence length="384" mass="42219">MADDDVNATLADDTYDLEVGLGAFVNDLSWTKTLIALGLLMLLLGSYTHELGQMEVSDATLGLKTNQPISKTHDTQSKEALALALGMFGWSAAIVYVNAYILDDLCPLPATITAVQQFACFVVAYVCTHVLQMTRPLDISWRIYVKWLVPLAATFAIYLWAGNLSYVYLAPGYVQMLKPVAGPIIYGLSVVNDPSLLSKYKALNFLIVFGSVALTASTSDDDASTHALRGVFCILAASVANAVYAVGLQVIQARDFEEVRFNPLTTMLYVMPCSAVFLFVIAAVTEWTPIDSLSSCVASLPWWLLLLDCACSVGFNLTMLRFIGTLSAVNYALYSLLKDIALLTIAFLFFSEELYASRIEGWAVTICGCCVWQHRKLRERRNLQ</sequence>
<evidence type="ECO:0000313" key="8">
    <source>
        <dbReference type="Proteomes" id="UP000789595"/>
    </source>
</evidence>
<comment type="subcellular location">
    <subcellularLocation>
        <location evidence="1">Membrane</location>
        <topology evidence="1">Multi-pass membrane protein</topology>
    </subcellularLocation>
</comment>
<keyword evidence="8" id="KW-1185">Reference proteome</keyword>
<keyword evidence="4 5" id="KW-0472">Membrane</keyword>
<feature type="transmembrane region" description="Helical" evidence="5">
    <location>
        <begin position="226"/>
        <end position="246"/>
    </location>
</feature>
<dbReference type="InterPro" id="IPR050186">
    <property type="entry name" value="TPT_transporter"/>
</dbReference>
<evidence type="ECO:0000256" key="4">
    <source>
        <dbReference type="ARBA" id="ARBA00023136"/>
    </source>
</evidence>
<organism evidence="6">
    <name type="scientific">Pelagomonas calceolata</name>
    <dbReference type="NCBI Taxonomy" id="35677"/>
    <lineage>
        <taxon>Eukaryota</taxon>
        <taxon>Sar</taxon>
        <taxon>Stramenopiles</taxon>
        <taxon>Ochrophyta</taxon>
        <taxon>Pelagophyceae</taxon>
        <taxon>Pelagomonadales</taxon>
        <taxon>Pelagomonadaceae</taxon>
        <taxon>Pelagomonas</taxon>
    </lineage>
</organism>
<evidence type="ECO:0000256" key="1">
    <source>
        <dbReference type="ARBA" id="ARBA00004141"/>
    </source>
</evidence>
<evidence type="ECO:0000256" key="5">
    <source>
        <dbReference type="SAM" id="Phobius"/>
    </source>
</evidence>